<dbReference type="AlphaFoldDB" id="A0A0H5QGL6"/>
<dbReference type="InterPro" id="IPR017972">
    <property type="entry name" value="Cyt_P450_CS"/>
</dbReference>
<keyword evidence="9" id="KW-1133">Transmembrane helix</keyword>
<keyword evidence="3 7" id="KW-0479">Metal-binding</keyword>
<dbReference type="PROSITE" id="PS00086">
    <property type="entry name" value="CYTOCHROME_P450"/>
    <property type="match status" value="1"/>
</dbReference>
<accession>A0A0H5QGL6</accession>
<dbReference type="Pfam" id="PF00067">
    <property type="entry name" value="p450"/>
    <property type="match status" value="1"/>
</dbReference>
<dbReference type="InterPro" id="IPR036396">
    <property type="entry name" value="Cyt_P450_sf"/>
</dbReference>
<dbReference type="GO" id="GO:0020037">
    <property type="term" value="F:heme binding"/>
    <property type="evidence" value="ECO:0007669"/>
    <property type="project" value="InterPro"/>
</dbReference>
<feature type="non-terminal residue" evidence="10">
    <location>
        <position position="1"/>
    </location>
</feature>
<dbReference type="PANTHER" id="PTHR24291">
    <property type="entry name" value="CYTOCHROME P450 FAMILY 4"/>
    <property type="match status" value="1"/>
</dbReference>
<keyword evidence="4 8" id="KW-0560">Oxidoreductase</keyword>
<keyword evidence="9" id="KW-0812">Transmembrane</keyword>
<evidence type="ECO:0000256" key="5">
    <source>
        <dbReference type="ARBA" id="ARBA00023004"/>
    </source>
</evidence>
<dbReference type="PRINTS" id="PR00385">
    <property type="entry name" value="P450"/>
</dbReference>
<evidence type="ECO:0008006" key="11">
    <source>
        <dbReference type="Google" id="ProtNLM"/>
    </source>
</evidence>
<dbReference type="GO" id="GO:0005506">
    <property type="term" value="F:iron ion binding"/>
    <property type="evidence" value="ECO:0007669"/>
    <property type="project" value="InterPro"/>
</dbReference>
<evidence type="ECO:0000256" key="8">
    <source>
        <dbReference type="RuleBase" id="RU000461"/>
    </source>
</evidence>
<dbReference type="InterPro" id="IPR002401">
    <property type="entry name" value="Cyt_P450_E_grp-I"/>
</dbReference>
<dbReference type="InterPro" id="IPR050196">
    <property type="entry name" value="Cytochrome_P450_Monoox"/>
</dbReference>
<keyword evidence="2 7" id="KW-0349">Heme</keyword>
<dbReference type="GO" id="GO:0004497">
    <property type="term" value="F:monooxygenase activity"/>
    <property type="evidence" value="ECO:0007669"/>
    <property type="project" value="UniProtKB-KW"/>
</dbReference>
<feature type="transmembrane region" description="Helical" evidence="9">
    <location>
        <begin position="24"/>
        <end position="52"/>
    </location>
</feature>
<evidence type="ECO:0000256" key="4">
    <source>
        <dbReference type="ARBA" id="ARBA00023002"/>
    </source>
</evidence>
<keyword evidence="6 8" id="KW-0503">Monooxygenase</keyword>
<organism evidence="10">
    <name type="scientific">Spongospora subterranea</name>
    <dbReference type="NCBI Taxonomy" id="70186"/>
    <lineage>
        <taxon>Eukaryota</taxon>
        <taxon>Sar</taxon>
        <taxon>Rhizaria</taxon>
        <taxon>Endomyxa</taxon>
        <taxon>Phytomyxea</taxon>
        <taxon>Plasmodiophorida</taxon>
        <taxon>Plasmodiophoridae</taxon>
        <taxon>Spongospora</taxon>
    </lineage>
</organism>
<comment type="cofactor">
    <cofactor evidence="7">
        <name>heme</name>
        <dbReference type="ChEBI" id="CHEBI:30413"/>
    </cofactor>
</comment>
<dbReference type="InterPro" id="IPR001128">
    <property type="entry name" value="Cyt_P450"/>
</dbReference>
<evidence type="ECO:0000256" key="9">
    <source>
        <dbReference type="SAM" id="Phobius"/>
    </source>
</evidence>
<dbReference type="EMBL" id="HACM01000663">
    <property type="protein sequence ID" value="CRZ01105.1"/>
    <property type="molecule type" value="Transcribed_RNA"/>
</dbReference>
<evidence type="ECO:0000256" key="1">
    <source>
        <dbReference type="ARBA" id="ARBA00010617"/>
    </source>
</evidence>
<evidence type="ECO:0000256" key="2">
    <source>
        <dbReference type="ARBA" id="ARBA00022617"/>
    </source>
</evidence>
<dbReference type="PRINTS" id="PR00463">
    <property type="entry name" value="EP450I"/>
</dbReference>
<evidence type="ECO:0000313" key="10">
    <source>
        <dbReference type="EMBL" id="CRZ01105.1"/>
    </source>
</evidence>
<dbReference type="SUPFAM" id="SSF48264">
    <property type="entry name" value="Cytochrome P450"/>
    <property type="match status" value="1"/>
</dbReference>
<evidence type="ECO:0000256" key="3">
    <source>
        <dbReference type="ARBA" id="ARBA00022723"/>
    </source>
</evidence>
<feature type="binding site" description="axial binding residue" evidence="7">
    <location>
        <position position="493"/>
    </location>
    <ligand>
        <name>heme</name>
        <dbReference type="ChEBI" id="CHEBI:30413"/>
    </ligand>
    <ligandPart>
        <name>Fe</name>
        <dbReference type="ChEBI" id="CHEBI:18248"/>
    </ligandPart>
</feature>
<name>A0A0H5QGL6_9EUKA</name>
<proteinExistence type="inferred from homology"/>
<evidence type="ECO:0000256" key="6">
    <source>
        <dbReference type="ARBA" id="ARBA00023033"/>
    </source>
</evidence>
<dbReference type="Gene3D" id="1.10.630.10">
    <property type="entry name" value="Cytochrome P450"/>
    <property type="match status" value="1"/>
</dbReference>
<dbReference type="GO" id="GO:0016705">
    <property type="term" value="F:oxidoreductase activity, acting on paired donors, with incorporation or reduction of molecular oxygen"/>
    <property type="evidence" value="ECO:0007669"/>
    <property type="project" value="InterPro"/>
</dbReference>
<reference evidence="10" key="1">
    <citation type="submission" date="2015-04" db="EMBL/GenBank/DDBJ databases">
        <title>The genome sequence of the plant pathogenic Rhizarian Plasmodiophora brassicae reveals insights in its biotrophic life cycle and the origin of chitin synthesis.</title>
        <authorList>
            <person name="Schwelm A."/>
            <person name="Fogelqvist J."/>
            <person name="Knaust A."/>
            <person name="Julke S."/>
            <person name="Lilja T."/>
            <person name="Dhandapani V."/>
            <person name="Bonilla-Rosso G."/>
            <person name="Karlsson M."/>
            <person name="Shevchenko A."/>
            <person name="Choi S.R."/>
            <person name="Kim H.G."/>
            <person name="Park J.Y."/>
            <person name="Lim Y.P."/>
            <person name="Ludwig-Muller J."/>
            <person name="Dixelius C."/>
        </authorList>
    </citation>
    <scope>NUCLEOTIDE SEQUENCE</scope>
    <source>
        <tissue evidence="10">Potato root galls</tissue>
    </source>
</reference>
<dbReference type="CDD" id="cd00302">
    <property type="entry name" value="cytochrome_P450"/>
    <property type="match status" value="1"/>
</dbReference>
<protein>
    <recommendedName>
        <fullName evidence="11">Cytochrome P450</fullName>
    </recommendedName>
</protein>
<keyword evidence="9" id="KW-0472">Membrane</keyword>
<sequence>QIELFASRGLGFRESESHSSSHSFYILVMAFFIPIFVPACTSFLFAVGYWALVSEPNSFLKYMTELSKIDPINAKIIVPERFIPYYGDTQLLQKDIDAGRPLTFVEDPMRAGAKLSLFFFGSRPRVFLHDGKLAAKLLGKDMQDHVGMDPFRSSRFSVMFPLALIASVGDNWNRLKVMFEPVFKDQLLKTQYAVTIATLAKEEFNKYEGLPALSDDDQNLGDSVDIVQLFKSLAARIIGGCAFGDSFHEQSRSNEVAKSFTGMFKAAAKFMNSVVNQLPGCNGLLTPARSKALCAADKCRMIVKELIDKRRNEKPTSSIPDFARNAIDMEQKNEVSNAEVLDNASLLVVAGHETTAYTMAWIAAIFAKYPEIYQKCKEEVRNEFTGEIDFKEESDVAKLLQLNYLRATVIEALRLFPPIPFIERLITKEFEISDKVKLRAGIGLTVNVFGIHRDERNWPNPEIPIPERHIQNNKFATPPMWKFLPFSIGQRQCPGQRFARQELLQVMTVFLRDYDVVFDADQDFAMTLGLTISPICVKGRFRQKSS</sequence>
<evidence type="ECO:0000256" key="7">
    <source>
        <dbReference type="PIRSR" id="PIRSR602401-1"/>
    </source>
</evidence>
<keyword evidence="5 7" id="KW-0408">Iron</keyword>
<dbReference type="PANTHER" id="PTHR24291:SF50">
    <property type="entry name" value="BIFUNCTIONAL ALBAFLAVENONE MONOOXYGENASE_TERPENE SYNTHASE"/>
    <property type="match status" value="1"/>
</dbReference>
<comment type="similarity">
    <text evidence="1 8">Belongs to the cytochrome P450 family.</text>
</comment>